<dbReference type="OrthoDB" id="9790209at2"/>
<evidence type="ECO:0000256" key="4">
    <source>
        <dbReference type="ARBA" id="ARBA00022692"/>
    </source>
</evidence>
<dbReference type="GO" id="GO:0022857">
    <property type="term" value="F:transmembrane transporter activity"/>
    <property type="evidence" value="ECO:0007669"/>
    <property type="project" value="UniProtKB-UniRule"/>
</dbReference>
<keyword evidence="4 7" id="KW-0812">Transmembrane</keyword>
<feature type="transmembrane region" description="Helical" evidence="7">
    <location>
        <begin position="237"/>
        <end position="253"/>
    </location>
</feature>
<keyword evidence="2" id="KW-1003">Cell membrane</keyword>
<comment type="caution">
    <text evidence="7">Lacks conserved residue(s) required for the propagation of feature annotation.</text>
</comment>
<dbReference type="RefSeq" id="WP_107751060.1">
    <property type="nucleotide sequence ID" value="NZ_QBKF01000003.1"/>
</dbReference>
<sequence length="420" mass="43551">MTALIFLALMILGVPVFAVLVLSSMVYIGGGGHAALFDNLLVQLNGGLGNFSLLAIPLFIIAGELMNECGITTRLIALSRVLVGSVRGGLAYVNILANAMMAAIIGSAIAQTAVMTRIMVPEMERAGYPKADAAAMTCAGGLLGPIIPPSMPLIIFAVLAQVPVADMLISGLVPGLIMAASFLVLAGVIGFRRNYPRSEAYARAEALRVVVRALPALLVPLAIVATIVGGFGSPTEAAASAALVAILIGAFVYRELDLRRLPAVLERAGRNTAMVLAIVAASAVFGWVIIYGRMPARLAELLTGLTDNKYVFLLVVMLALLVLGTLIDGIAALIITVPILLPIATGVYGLDPVHLGIVVTLTLVVGLLTPPVGAALYVASGISGVRPIPLFRAVLPYIAVSVALLLVLCFLPILSTVLIR</sequence>
<feature type="transmembrane region" description="Helical" evidence="7">
    <location>
        <begin position="397"/>
        <end position="419"/>
    </location>
</feature>
<dbReference type="Pfam" id="PF06808">
    <property type="entry name" value="DctM"/>
    <property type="match status" value="1"/>
</dbReference>
<name>A0A2T7USX6_9RHOB</name>
<feature type="transmembrane region" description="Helical" evidence="7">
    <location>
        <begin position="99"/>
        <end position="120"/>
    </location>
</feature>
<keyword evidence="7" id="KW-0813">Transport</keyword>
<dbReference type="Proteomes" id="UP000244810">
    <property type="component" value="Unassembled WGS sequence"/>
</dbReference>
<feature type="transmembrane region" description="Helical" evidence="7">
    <location>
        <begin position="310"/>
        <end position="341"/>
    </location>
</feature>
<gene>
    <name evidence="9" type="ORF">DDE23_09600</name>
</gene>
<feature type="domain" description="TRAP C4-dicarboxylate transport system permease DctM subunit" evidence="8">
    <location>
        <begin position="5"/>
        <end position="412"/>
    </location>
</feature>
<feature type="transmembrane region" description="Helical" evidence="7">
    <location>
        <begin position="353"/>
        <end position="377"/>
    </location>
</feature>
<dbReference type="PANTHER" id="PTHR33362:SF2">
    <property type="entry name" value="TRAP TRANSPORTER LARGE PERMEASE PROTEIN"/>
    <property type="match status" value="1"/>
</dbReference>
<comment type="caution">
    <text evidence="9">The sequence shown here is derived from an EMBL/GenBank/DDBJ whole genome shotgun (WGS) entry which is preliminary data.</text>
</comment>
<dbReference type="EMBL" id="QDDR01000004">
    <property type="protein sequence ID" value="PVE47688.1"/>
    <property type="molecule type" value="Genomic_DNA"/>
</dbReference>
<comment type="subunit">
    <text evidence="7">The complex comprises the extracytoplasmic solute receptor protein and the two transmembrane proteins.</text>
</comment>
<comment type="similarity">
    <text evidence="7">Belongs to the TRAP transporter large permease family.</text>
</comment>
<dbReference type="InterPro" id="IPR010656">
    <property type="entry name" value="DctM"/>
</dbReference>
<dbReference type="NCBIfam" id="TIGR00786">
    <property type="entry name" value="dctM"/>
    <property type="match status" value="1"/>
</dbReference>
<organism evidence="9 10">
    <name type="scientific">Pararhodobacter aggregans</name>
    <dbReference type="NCBI Taxonomy" id="404875"/>
    <lineage>
        <taxon>Bacteria</taxon>
        <taxon>Pseudomonadati</taxon>
        <taxon>Pseudomonadota</taxon>
        <taxon>Alphaproteobacteria</taxon>
        <taxon>Rhodobacterales</taxon>
        <taxon>Paracoccaceae</taxon>
        <taxon>Pararhodobacter</taxon>
    </lineage>
</organism>
<dbReference type="AlphaFoldDB" id="A0A2T7USX6"/>
<comment type="function">
    <text evidence="7">Part of the tripartite ATP-independent periplasmic (TRAP) transport system.</text>
</comment>
<feature type="transmembrane region" description="Helical" evidence="7">
    <location>
        <begin position="273"/>
        <end position="290"/>
    </location>
</feature>
<evidence type="ECO:0000256" key="2">
    <source>
        <dbReference type="ARBA" id="ARBA00022475"/>
    </source>
</evidence>
<keyword evidence="6 7" id="KW-0472">Membrane</keyword>
<reference evidence="9 10" key="1">
    <citation type="journal article" date="2011" name="Syst. Appl. Microbiol.">
        <title>Defluviimonas denitrificans gen. nov., sp. nov., and Pararhodobacter aggregans gen. nov., sp. nov., non-phototrophic Rhodobacteraceae from the biofilter of a marine aquaculture.</title>
        <authorList>
            <person name="Foesel B.U."/>
            <person name="Drake H.L."/>
            <person name="Schramm A."/>
        </authorList>
    </citation>
    <scope>NUCLEOTIDE SEQUENCE [LARGE SCALE GENOMIC DNA]</scope>
    <source>
        <strain evidence="9 10">D1-19</strain>
    </source>
</reference>
<evidence type="ECO:0000256" key="6">
    <source>
        <dbReference type="ARBA" id="ARBA00023136"/>
    </source>
</evidence>
<evidence type="ECO:0000256" key="3">
    <source>
        <dbReference type="ARBA" id="ARBA00022519"/>
    </source>
</evidence>
<dbReference type="PIRSF" id="PIRSF006066">
    <property type="entry name" value="HI0050"/>
    <property type="match status" value="1"/>
</dbReference>
<protein>
    <recommendedName>
        <fullName evidence="7">TRAP transporter large permease protein</fullName>
    </recommendedName>
</protein>
<dbReference type="GO" id="GO:0005886">
    <property type="term" value="C:plasma membrane"/>
    <property type="evidence" value="ECO:0007669"/>
    <property type="project" value="UniProtKB-SubCell"/>
</dbReference>
<dbReference type="InterPro" id="IPR004681">
    <property type="entry name" value="TRAP_DctM"/>
</dbReference>
<evidence type="ECO:0000256" key="7">
    <source>
        <dbReference type="RuleBase" id="RU369079"/>
    </source>
</evidence>
<comment type="subcellular location">
    <subcellularLocation>
        <location evidence="1 7">Cell inner membrane</location>
        <topology evidence="1 7">Multi-pass membrane protein</topology>
    </subcellularLocation>
</comment>
<keyword evidence="10" id="KW-1185">Reference proteome</keyword>
<dbReference type="PANTHER" id="PTHR33362">
    <property type="entry name" value="SIALIC ACID TRAP TRANSPORTER PERMEASE PROTEIN SIAT-RELATED"/>
    <property type="match status" value="1"/>
</dbReference>
<proteinExistence type="inferred from homology"/>
<evidence type="ECO:0000313" key="10">
    <source>
        <dbReference type="Proteomes" id="UP000244810"/>
    </source>
</evidence>
<feature type="transmembrane region" description="Helical" evidence="7">
    <location>
        <begin position="168"/>
        <end position="189"/>
    </location>
</feature>
<keyword evidence="3 7" id="KW-0997">Cell inner membrane</keyword>
<evidence type="ECO:0000259" key="8">
    <source>
        <dbReference type="Pfam" id="PF06808"/>
    </source>
</evidence>
<keyword evidence="5 7" id="KW-1133">Transmembrane helix</keyword>
<feature type="transmembrane region" description="Helical" evidence="7">
    <location>
        <begin position="141"/>
        <end position="162"/>
    </location>
</feature>
<evidence type="ECO:0000313" key="9">
    <source>
        <dbReference type="EMBL" id="PVE47688.1"/>
    </source>
</evidence>
<accession>A0A2T7USX6</accession>
<evidence type="ECO:0000256" key="5">
    <source>
        <dbReference type="ARBA" id="ARBA00022989"/>
    </source>
</evidence>
<feature type="transmembrane region" description="Helical" evidence="7">
    <location>
        <begin position="209"/>
        <end position="231"/>
    </location>
</feature>
<evidence type="ECO:0000256" key="1">
    <source>
        <dbReference type="ARBA" id="ARBA00004429"/>
    </source>
</evidence>
<feature type="transmembrane region" description="Helical" evidence="7">
    <location>
        <begin position="42"/>
        <end position="63"/>
    </location>
</feature>